<sequence>MNTKGELVLKFSKRFLATIADVQRKGYQLKEAKVNYIVYWKKLDEGQGIKIILPELYFER</sequence>
<protein>
    <submittedName>
        <fullName evidence="1">Uncharacterized protein</fullName>
    </submittedName>
</protein>
<comment type="caution">
    <text evidence="1">The sequence shown here is derived from an EMBL/GenBank/DDBJ whole genome shotgun (WGS) entry which is preliminary data.</text>
</comment>
<proteinExistence type="predicted"/>
<dbReference type="EMBL" id="JRYO01000072">
    <property type="protein sequence ID" value="KHE93115.1"/>
    <property type="molecule type" value="Genomic_DNA"/>
</dbReference>
<reference evidence="1 2" key="1">
    <citation type="submission" date="2014-10" db="EMBL/GenBank/DDBJ databases">
        <title>Draft genome of anammox bacterium scalindua brodae, obtained using differential coverage binning of sequence data from two enrichment reactors.</title>
        <authorList>
            <person name="Speth D.R."/>
            <person name="Russ L."/>
            <person name="Kartal B."/>
            <person name="Op den Camp H.J."/>
            <person name="Dutilh B.E."/>
            <person name="Jetten M.S."/>
        </authorList>
    </citation>
    <scope>NUCLEOTIDE SEQUENCE [LARGE SCALE GENOMIC DNA]</scope>
    <source>
        <strain evidence="1">RU1</strain>
    </source>
</reference>
<evidence type="ECO:0000313" key="2">
    <source>
        <dbReference type="Proteomes" id="UP000030652"/>
    </source>
</evidence>
<evidence type="ECO:0000313" key="1">
    <source>
        <dbReference type="EMBL" id="KHE93115.1"/>
    </source>
</evidence>
<accession>A0A0B0ER13</accession>
<name>A0A0B0ER13_9BACT</name>
<gene>
    <name evidence="1" type="ORF">SCABRO_01134</name>
</gene>
<dbReference type="AlphaFoldDB" id="A0A0B0ER13"/>
<dbReference type="Proteomes" id="UP000030652">
    <property type="component" value="Unassembled WGS sequence"/>
</dbReference>
<organism evidence="1 2">
    <name type="scientific">Candidatus Scalindua brodae</name>
    <dbReference type="NCBI Taxonomy" id="237368"/>
    <lineage>
        <taxon>Bacteria</taxon>
        <taxon>Pseudomonadati</taxon>
        <taxon>Planctomycetota</taxon>
        <taxon>Candidatus Brocadiia</taxon>
        <taxon>Candidatus Brocadiales</taxon>
        <taxon>Candidatus Scalinduaceae</taxon>
        <taxon>Candidatus Scalindua</taxon>
    </lineage>
</organism>